<keyword evidence="3 5" id="KW-1133">Transmembrane helix</keyword>
<protein>
    <recommendedName>
        <fullName evidence="8">Large neutral amino acids transporter small subunit 2</fullName>
    </recommendedName>
</protein>
<feature type="transmembrane region" description="Helical" evidence="5">
    <location>
        <begin position="150"/>
        <end position="171"/>
    </location>
</feature>
<keyword evidence="4 5" id="KW-0472">Membrane</keyword>
<dbReference type="EMBL" id="CAKOGL010000027">
    <property type="protein sequence ID" value="CAH2104476.1"/>
    <property type="molecule type" value="Genomic_DNA"/>
</dbReference>
<dbReference type="FunFam" id="1.20.1740.10:FF:000095">
    <property type="entry name" value="B(0,+)-type amino acid transporter 1-like"/>
    <property type="match status" value="1"/>
</dbReference>
<dbReference type="Proteomes" id="UP001153954">
    <property type="component" value="Unassembled WGS sequence"/>
</dbReference>
<dbReference type="GO" id="GO:0016020">
    <property type="term" value="C:membrane"/>
    <property type="evidence" value="ECO:0007669"/>
    <property type="project" value="UniProtKB-SubCell"/>
</dbReference>
<feature type="transmembrane region" description="Helical" evidence="5">
    <location>
        <begin position="177"/>
        <end position="195"/>
    </location>
</feature>
<keyword evidence="2 5" id="KW-0812">Transmembrane</keyword>
<keyword evidence="7" id="KW-1185">Reference proteome</keyword>
<dbReference type="PANTHER" id="PTHR11785">
    <property type="entry name" value="AMINO ACID TRANSPORTER"/>
    <property type="match status" value="1"/>
</dbReference>
<proteinExistence type="predicted"/>
<dbReference type="InterPro" id="IPR050598">
    <property type="entry name" value="AminoAcid_Transporter"/>
</dbReference>
<evidence type="ECO:0000313" key="7">
    <source>
        <dbReference type="Proteomes" id="UP001153954"/>
    </source>
</evidence>
<dbReference type="AlphaFoldDB" id="A0AAU9UYB9"/>
<evidence type="ECO:0000256" key="5">
    <source>
        <dbReference type="SAM" id="Phobius"/>
    </source>
</evidence>
<accession>A0AAU9UYB9</accession>
<gene>
    <name evidence="6" type="ORF">EEDITHA_LOCUS18845</name>
</gene>
<evidence type="ECO:0000313" key="6">
    <source>
        <dbReference type="EMBL" id="CAH2104476.1"/>
    </source>
</evidence>
<comment type="subcellular location">
    <subcellularLocation>
        <location evidence="1">Membrane</location>
        <topology evidence="1">Multi-pass membrane protein</topology>
    </subcellularLocation>
</comment>
<sequence length="232" mass="25714">MPMVTIIYVMANLAYFAVVPKMEMMSNAAVAAVFGDRLFAGWSWLIPVFVALSTFGGVNGVLFTSARLFATGAQEGHMPGFFTLFHVDKQTPIPSLIFTCFFSLLMLTTSNVFDLINYFSQTLWISVGASVVGMLWLRRAKPDMPRPIKVNLIIPYLFLIAIGFLVFIPAITSPKDTAIGLAILLSGVPVYYICVKWKGKPECYHAFSGCLLRFMQKLCACNYVDSSEKLSN</sequence>
<evidence type="ECO:0000256" key="4">
    <source>
        <dbReference type="ARBA" id="ARBA00023136"/>
    </source>
</evidence>
<name>A0AAU9UYB9_EUPED</name>
<dbReference type="Pfam" id="PF13520">
    <property type="entry name" value="AA_permease_2"/>
    <property type="match status" value="1"/>
</dbReference>
<dbReference type="GO" id="GO:0015179">
    <property type="term" value="F:L-amino acid transmembrane transporter activity"/>
    <property type="evidence" value="ECO:0007669"/>
    <property type="project" value="TreeGrafter"/>
</dbReference>
<feature type="transmembrane region" description="Helical" evidence="5">
    <location>
        <begin position="118"/>
        <end position="138"/>
    </location>
</feature>
<evidence type="ECO:0008006" key="8">
    <source>
        <dbReference type="Google" id="ProtNLM"/>
    </source>
</evidence>
<organism evidence="6 7">
    <name type="scientific">Euphydryas editha</name>
    <name type="common">Edith's checkerspot</name>
    <dbReference type="NCBI Taxonomy" id="104508"/>
    <lineage>
        <taxon>Eukaryota</taxon>
        <taxon>Metazoa</taxon>
        <taxon>Ecdysozoa</taxon>
        <taxon>Arthropoda</taxon>
        <taxon>Hexapoda</taxon>
        <taxon>Insecta</taxon>
        <taxon>Pterygota</taxon>
        <taxon>Neoptera</taxon>
        <taxon>Endopterygota</taxon>
        <taxon>Lepidoptera</taxon>
        <taxon>Glossata</taxon>
        <taxon>Ditrysia</taxon>
        <taxon>Papilionoidea</taxon>
        <taxon>Nymphalidae</taxon>
        <taxon>Nymphalinae</taxon>
        <taxon>Euphydryas</taxon>
    </lineage>
</organism>
<feature type="transmembrane region" description="Helical" evidence="5">
    <location>
        <begin position="41"/>
        <end position="70"/>
    </location>
</feature>
<evidence type="ECO:0000256" key="2">
    <source>
        <dbReference type="ARBA" id="ARBA00022692"/>
    </source>
</evidence>
<dbReference type="InterPro" id="IPR002293">
    <property type="entry name" value="AA/rel_permease1"/>
</dbReference>
<comment type="caution">
    <text evidence="6">The sequence shown here is derived from an EMBL/GenBank/DDBJ whole genome shotgun (WGS) entry which is preliminary data.</text>
</comment>
<dbReference type="Gene3D" id="1.20.1740.10">
    <property type="entry name" value="Amino acid/polyamine transporter I"/>
    <property type="match status" value="1"/>
</dbReference>
<evidence type="ECO:0000256" key="1">
    <source>
        <dbReference type="ARBA" id="ARBA00004141"/>
    </source>
</evidence>
<reference evidence="6" key="1">
    <citation type="submission" date="2022-03" db="EMBL/GenBank/DDBJ databases">
        <authorList>
            <person name="Tunstrom K."/>
        </authorList>
    </citation>
    <scope>NUCLEOTIDE SEQUENCE</scope>
</reference>
<evidence type="ECO:0000256" key="3">
    <source>
        <dbReference type="ARBA" id="ARBA00022989"/>
    </source>
</evidence>
<dbReference type="PANTHER" id="PTHR11785:SF528">
    <property type="entry name" value="AMINO ACID TRANSPORTER PROTEIN JHI-21"/>
    <property type="match status" value="1"/>
</dbReference>
<feature type="transmembrane region" description="Helical" evidence="5">
    <location>
        <begin position="91"/>
        <end position="112"/>
    </location>
</feature>